<evidence type="ECO:0000313" key="2">
    <source>
        <dbReference type="Proteomes" id="UP000489600"/>
    </source>
</evidence>
<name>A0A565C5B0_9BRAS</name>
<proteinExistence type="predicted"/>
<accession>A0A565C5B0</accession>
<comment type="caution">
    <text evidence="1">The sequence shown here is derived from an EMBL/GenBank/DDBJ whole genome shotgun (WGS) entry which is preliminary data.</text>
</comment>
<dbReference type="EMBL" id="CABITT030000006">
    <property type="protein sequence ID" value="VVB08810.1"/>
    <property type="molecule type" value="Genomic_DNA"/>
</dbReference>
<evidence type="ECO:0000313" key="1">
    <source>
        <dbReference type="EMBL" id="VVB08810.1"/>
    </source>
</evidence>
<dbReference type="Proteomes" id="UP000489600">
    <property type="component" value="Unassembled WGS sequence"/>
</dbReference>
<keyword evidence="2" id="KW-1185">Reference proteome</keyword>
<gene>
    <name evidence="1" type="ORF">ANE_LOCUS19254</name>
</gene>
<sequence>MVLSLVQLSSRTVVQVFDIATSPLLFLGLSSRRSMPEATLISTLPDFTSVSRNLRNPLVKALVENPNMATVSLCGDYGWLSDWRFVVLARGGLEKWRFSSLAFRLASIDDDILGGGPSWCRV</sequence>
<protein>
    <submittedName>
        <fullName evidence="1">Uncharacterized protein</fullName>
    </submittedName>
</protein>
<dbReference type="AlphaFoldDB" id="A0A565C5B0"/>
<reference evidence="1" key="1">
    <citation type="submission" date="2019-07" db="EMBL/GenBank/DDBJ databases">
        <authorList>
            <person name="Dittberner H."/>
        </authorList>
    </citation>
    <scope>NUCLEOTIDE SEQUENCE [LARGE SCALE GENOMIC DNA]</scope>
</reference>
<organism evidence="1 2">
    <name type="scientific">Arabis nemorensis</name>
    <dbReference type="NCBI Taxonomy" id="586526"/>
    <lineage>
        <taxon>Eukaryota</taxon>
        <taxon>Viridiplantae</taxon>
        <taxon>Streptophyta</taxon>
        <taxon>Embryophyta</taxon>
        <taxon>Tracheophyta</taxon>
        <taxon>Spermatophyta</taxon>
        <taxon>Magnoliopsida</taxon>
        <taxon>eudicotyledons</taxon>
        <taxon>Gunneridae</taxon>
        <taxon>Pentapetalae</taxon>
        <taxon>rosids</taxon>
        <taxon>malvids</taxon>
        <taxon>Brassicales</taxon>
        <taxon>Brassicaceae</taxon>
        <taxon>Arabideae</taxon>
        <taxon>Arabis</taxon>
    </lineage>
</organism>